<gene>
    <name evidence="10" type="ORF">BSL78_04642</name>
</gene>
<keyword evidence="7" id="KW-0333">Golgi apparatus</keyword>
<comment type="similarity">
    <text evidence="2">Belongs to the glycosyl hydrolase 99 family.</text>
</comment>
<protein>
    <recommendedName>
        <fullName evidence="12">Glycoprotein endo-alpha-1,2-mannosidase</fullName>
    </recommendedName>
</protein>
<evidence type="ECO:0000256" key="9">
    <source>
        <dbReference type="SAM" id="Phobius"/>
    </source>
</evidence>
<evidence type="ECO:0008006" key="12">
    <source>
        <dbReference type="Google" id="ProtNLM"/>
    </source>
</evidence>
<dbReference type="PANTHER" id="PTHR13572:SF4">
    <property type="entry name" value="RE57134P"/>
    <property type="match status" value="1"/>
</dbReference>
<dbReference type="InterPro" id="IPR026071">
    <property type="entry name" value="Glyco_Hydrolase_99"/>
</dbReference>
<dbReference type="GO" id="GO:0004559">
    <property type="term" value="F:alpha-mannosidase activity"/>
    <property type="evidence" value="ECO:0007669"/>
    <property type="project" value="TreeGrafter"/>
</dbReference>
<dbReference type="Pfam" id="PF16317">
    <property type="entry name" value="Glyco_hydro_99"/>
    <property type="match status" value="1"/>
</dbReference>
<dbReference type="Proteomes" id="UP000230750">
    <property type="component" value="Unassembled WGS sequence"/>
</dbReference>
<evidence type="ECO:0000256" key="1">
    <source>
        <dbReference type="ARBA" id="ARBA00004323"/>
    </source>
</evidence>
<dbReference type="STRING" id="307972.A0A2G8LDU5"/>
<evidence type="ECO:0000256" key="8">
    <source>
        <dbReference type="ARBA" id="ARBA00023136"/>
    </source>
</evidence>
<keyword evidence="5" id="KW-0735">Signal-anchor</keyword>
<keyword evidence="3 9" id="KW-0812">Transmembrane</keyword>
<organism evidence="10 11">
    <name type="scientific">Stichopus japonicus</name>
    <name type="common">Sea cucumber</name>
    <dbReference type="NCBI Taxonomy" id="307972"/>
    <lineage>
        <taxon>Eukaryota</taxon>
        <taxon>Metazoa</taxon>
        <taxon>Echinodermata</taxon>
        <taxon>Eleutherozoa</taxon>
        <taxon>Echinozoa</taxon>
        <taxon>Holothuroidea</taxon>
        <taxon>Aspidochirotacea</taxon>
        <taxon>Aspidochirotida</taxon>
        <taxon>Stichopodidae</taxon>
        <taxon>Apostichopus</taxon>
    </lineage>
</organism>
<keyword evidence="6 9" id="KW-1133">Transmembrane helix</keyword>
<evidence type="ECO:0000256" key="5">
    <source>
        <dbReference type="ARBA" id="ARBA00022968"/>
    </source>
</evidence>
<evidence type="ECO:0000313" key="10">
    <source>
        <dbReference type="EMBL" id="PIK58421.1"/>
    </source>
</evidence>
<evidence type="ECO:0000256" key="2">
    <source>
        <dbReference type="ARBA" id="ARBA00009559"/>
    </source>
</evidence>
<evidence type="ECO:0000256" key="4">
    <source>
        <dbReference type="ARBA" id="ARBA00022801"/>
    </source>
</evidence>
<name>A0A2G8LDU5_STIJA</name>
<comment type="subcellular location">
    <subcellularLocation>
        <location evidence="1">Golgi apparatus membrane</location>
        <topology evidence="1">Single-pass type II membrane protein</topology>
    </subcellularLocation>
</comment>
<dbReference type="PANTHER" id="PTHR13572">
    <property type="entry name" value="ENDO-ALPHA-1,2-MANNOSIDASE"/>
    <property type="match status" value="1"/>
</dbReference>
<evidence type="ECO:0000256" key="6">
    <source>
        <dbReference type="ARBA" id="ARBA00022989"/>
    </source>
</evidence>
<sequence length="516" mass="60086">MIPRRWRSLRCVAGFVVILFVLGCMVAIANITQVVDFEGRLSAFEPFEGKEPKPALKRKGKFLEDAFVLRTEIPNVREPEKVDIEIPNVREPVKVDIENKVTNMIIPQQEKEVKIVRENLKNVTNHKLGLQRKGGKKPKAKKVVKLSYLNEDLLKDTREWHEIPPNYNLHAFYYPWYGNPDNDKLYLHWNHEYLPHWNKKMARKWPTGVHQPPDDVGSNFYPQLGCYSSSDDVIITEHMKQLRFASIGVLVLSWYPPGQADEQGKPSDKLVRKIMDIAHDHQIRVAFHSEPYDGRNEMKFSDDVRYIIDTYGNHPALYRQPTKDKRLLPLFYLYDSYLVNATHWAKIFRRGFPTSLRGTKHDGIFLGLFVENKHRSDVLRAGFDGFYTYFASSGFTHGSTWTSWKTLRQFAGQSNLLFAPSVGPGYMDTRVRPWNGINTKWRENGDYYDKSFRAALATNPSIISITSYNEWHEGTQIESAIPYSYGNYSYQDYSPNQPDYYLKLTRQLGEHFEPTR</sequence>
<feature type="transmembrane region" description="Helical" evidence="9">
    <location>
        <begin position="12"/>
        <end position="31"/>
    </location>
</feature>
<evidence type="ECO:0000256" key="3">
    <source>
        <dbReference type="ARBA" id="ARBA00022692"/>
    </source>
</evidence>
<dbReference type="CDD" id="cd11574">
    <property type="entry name" value="GH99"/>
    <property type="match status" value="1"/>
</dbReference>
<evidence type="ECO:0000256" key="7">
    <source>
        <dbReference type="ARBA" id="ARBA00023034"/>
    </source>
</evidence>
<dbReference type="FunFam" id="3.20.20.80:FF:000177">
    <property type="entry name" value="MANEAL isoform 4"/>
    <property type="match status" value="1"/>
</dbReference>
<dbReference type="EMBL" id="MRZV01000113">
    <property type="protein sequence ID" value="PIK58421.1"/>
    <property type="molecule type" value="Genomic_DNA"/>
</dbReference>
<keyword evidence="8 9" id="KW-0472">Membrane</keyword>
<accession>A0A2G8LDU5</accession>
<dbReference type="PROSITE" id="PS51257">
    <property type="entry name" value="PROKAR_LIPOPROTEIN"/>
    <property type="match status" value="1"/>
</dbReference>
<dbReference type="OrthoDB" id="406152at2759"/>
<comment type="caution">
    <text evidence="10">The sequence shown here is derived from an EMBL/GenBank/DDBJ whole genome shotgun (WGS) entry which is preliminary data.</text>
</comment>
<keyword evidence="4" id="KW-0378">Hydrolase</keyword>
<keyword evidence="11" id="KW-1185">Reference proteome</keyword>
<dbReference type="AlphaFoldDB" id="A0A2G8LDU5"/>
<evidence type="ECO:0000313" key="11">
    <source>
        <dbReference type="Proteomes" id="UP000230750"/>
    </source>
</evidence>
<proteinExistence type="inferred from homology"/>
<dbReference type="GO" id="GO:0000139">
    <property type="term" value="C:Golgi membrane"/>
    <property type="evidence" value="ECO:0007669"/>
    <property type="project" value="UniProtKB-SubCell"/>
</dbReference>
<dbReference type="Gene3D" id="3.20.20.80">
    <property type="entry name" value="Glycosidases"/>
    <property type="match status" value="1"/>
</dbReference>
<reference evidence="10 11" key="1">
    <citation type="journal article" date="2017" name="PLoS Biol.">
        <title>The sea cucumber genome provides insights into morphological evolution and visceral regeneration.</title>
        <authorList>
            <person name="Zhang X."/>
            <person name="Sun L."/>
            <person name="Yuan J."/>
            <person name="Sun Y."/>
            <person name="Gao Y."/>
            <person name="Zhang L."/>
            <person name="Li S."/>
            <person name="Dai H."/>
            <person name="Hamel J.F."/>
            <person name="Liu C."/>
            <person name="Yu Y."/>
            <person name="Liu S."/>
            <person name="Lin W."/>
            <person name="Guo K."/>
            <person name="Jin S."/>
            <person name="Xu P."/>
            <person name="Storey K.B."/>
            <person name="Huan P."/>
            <person name="Zhang T."/>
            <person name="Zhou Y."/>
            <person name="Zhang J."/>
            <person name="Lin C."/>
            <person name="Li X."/>
            <person name="Xing L."/>
            <person name="Huo D."/>
            <person name="Sun M."/>
            <person name="Wang L."/>
            <person name="Mercier A."/>
            <person name="Li F."/>
            <person name="Yang H."/>
            <person name="Xiang J."/>
        </authorList>
    </citation>
    <scope>NUCLEOTIDE SEQUENCE [LARGE SCALE GENOMIC DNA]</scope>
    <source>
        <strain evidence="10">Shaxun</strain>
        <tissue evidence="10">Muscle</tissue>
    </source>
</reference>